<dbReference type="SUPFAM" id="SSF51182">
    <property type="entry name" value="RmlC-like cupins"/>
    <property type="match status" value="1"/>
</dbReference>
<dbReference type="InterPro" id="IPR001509">
    <property type="entry name" value="Epimerase_deHydtase"/>
</dbReference>
<dbReference type="InterPro" id="IPR050177">
    <property type="entry name" value="Lipid_A_modif_metabolic_enz"/>
</dbReference>
<dbReference type="Gene3D" id="2.60.120.10">
    <property type="entry name" value="Jelly Rolls"/>
    <property type="match status" value="1"/>
</dbReference>
<proteinExistence type="predicted"/>
<evidence type="ECO:0000259" key="1">
    <source>
        <dbReference type="Pfam" id="PF01370"/>
    </source>
</evidence>
<dbReference type="InterPro" id="IPR011051">
    <property type="entry name" value="RmlC_Cupin_sf"/>
</dbReference>
<name>A0A552X5F4_9GAMM</name>
<dbReference type="CDD" id="cd07007">
    <property type="entry name" value="cupin_CapF-like_C"/>
    <property type="match status" value="1"/>
</dbReference>
<dbReference type="InterPro" id="IPR014710">
    <property type="entry name" value="RmlC-like_jellyroll"/>
</dbReference>
<dbReference type="InterPro" id="IPR036291">
    <property type="entry name" value="NAD(P)-bd_dom_sf"/>
</dbReference>
<dbReference type="NCBIfam" id="NF047837">
    <property type="entry name" value="UDPAcbARedWbcJ"/>
    <property type="match status" value="1"/>
</dbReference>
<gene>
    <name evidence="3" type="ORF">FM042_04970</name>
</gene>
<dbReference type="EMBL" id="VJWL01000001">
    <property type="protein sequence ID" value="TRW50189.1"/>
    <property type="molecule type" value="Genomic_DNA"/>
</dbReference>
<dbReference type="PANTHER" id="PTHR43245">
    <property type="entry name" value="BIFUNCTIONAL POLYMYXIN RESISTANCE PROTEIN ARNA"/>
    <property type="match status" value="1"/>
</dbReference>
<evidence type="ECO:0000313" key="3">
    <source>
        <dbReference type="EMBL" id="TRW50189.1"/>
    </source>
</evidence>
<dbReference type="AlphaFoldDB" id="A0A552X5F4"/>
<dbReference type="RefSeq" id="WP_143234911.1">
    <property type="nucleotide sequence ID" value="NZ_VJWL01000001.1"/>
</dbReference>
<dbReference type="Pfam" id="PF01370">
    <property type="entry name" value="Epimerase"/>
    <property type="match status" value="1"/>
</dbReference>
<evidence type="ECO:0000259" key="2">
    <source>
        <dbReference type="Pfam" id="PF14667"/>
    </source>
</evidence>
<organism evidence="3 4">
    <name type="scientific">Aliidiomarina halalkaliphila</name>
    <dbReference type="NCBI Taxonomy" id="2593535"/>
    <lineage>
        <taxon>Bacteria</taxon>
        <taxon>Pseudomonadati</taxon>
        <taxon>Pseudomonadota</taxon>
        <taxon>Gammaproteobacteria</taxon>
        <taxon>Alteromonadales</taxon>
        <taxon>Idiomarinaceae</taxon>
        <taxon>Aliidiomarina</taxon>
    </lineage>
</organism>
<reference evidence="3 4" key="1">
    <citation type="submission" date="2019-07" db="EMBL/GenBank/DDBJ databases">
        <authorList>
            <person name="Yang M."/>
            <person name="Zhao D."/>
            <person name="Xiang H."/>
        </authorList>
    </citation>
    <scope>NUCLEOTIDE SEQUENCE [LARGE SCALE GENOMIC DNA]</scope>
    <source>
        <strain evidence="3 4">IM1326</strain>
    </source>
</reference>
<dbReference type="InterPro" id="IPR029303">
    <property type="entry name" value="CapF_C"/>
</dbReference>
<comment type="caution">
    <text evidence="3">The sequence shown here is derived from an EMBL/GenBank/DDBJ whole genome shotgun (WGS) entry which is preliminary data.</text>
</comment>
<protein>
    <submittedName>
        <fullName evidence="3">SDR family oxidoreductase</fullName>
    </submittedName>
</protein>
<dbReference type="Proteomes" id="UP000320359">
    <property type="component" value="Unassembled WGS sequence"/>
</dbReference>
<dbReference type="SUPFAM" id="SSF51735">
    <property type="entry name" value="NAD(P)-binding Rossmann-fold domains"/>
    <property type="match status" value="1"/>
</dbReference>
<dbReference type="Pfam" id="PF14667">
    <property type="entry name" value="Polysacc_synt_C"/>
    <property type="match status" value="1"/>
</dbReference>
<evidence type="ECO:0000313" key="4">
    <source>
        <dbReference type="Proteomes" id="UP000320359"/>
    </source>
</evidence>
<dbReference type="OrthoDB" id="9801056at2"/>
<feature type="domain" description="Capsular polysaccharide assembling protein CapF C-terminal" evidence="2">
    <location>
        <begin position="254"/>
        <end position="364"/>
    </location>
</feature>
<accession>A0A552X5F4</accession>
<dbReference type="Gene3D" id="3.40.50.720">
    <property type="entry name" value="NAD(P)-binding Rossmann-like Domain"/>
    <property type="match status" value="1"/>
</dbReference>
<keyword evidence="4" id="KW-1185">Reference proteome</keyword>
<feature type="domain" description="NAD-dependent epimerase/dehydratase" evidence="1">
    <location>
        <begin position="3"/>
        <end position="185"/>
    </location>
</feature>
<dbReference type="PANTHER" id="PTHR43245:SF55">
    <property type="entry name" value="NAD(P)-BINDING DOMAIN-CONTAINING PROTEIN"/>
    <property type="match status" value="1"/>
</dbReference>
<sequence length="368" mass="41510">MKVLVTGADGFIGKNLCVTLNRRKDLELIKFTRQSSIAILPSLVAQSDFIFHIAGVNRPTNESDFFEGNTDLTKIICDSIRAAGHTIPVIFTSSIQATCPNAYGRSKLQAEIHLLNLYFEFNNPVYIYRLPNVFGKWCKPNYNSAVATFCHNINHGLPVQIHDKSASLKLVHIDDVISSFLQVMCDSPKEALHIDVNPVYETTVGALIEQLYKFKDSRDNLVTEPVGDGFTRLLYATYVSYMPPSQFGYPLNKNEDSRGVFVEMLKTKDSGQFSFFTAHPGVTRGGHYHHVKTEKFLVIKGRARFRFRNIDTDEVCDIFTTGDTPEVIETVPGWSHDITNIGDEEMVVMLWANEIFDSENPDTFAYNV</sequence>